<reference evidence="3" key="1">
    <citation type="submission" date="2022-08" db="EMBL/GenBank/DDBJ databases">
        <authorList>
            <person name="Gutierrez-Valencia J."/>
        </authorList>
    </citation>
    <scope>NUCLEOTIDE SEQUENCE</scope>
</reference>
<comment type="caution">
    <text evidence="3">The sequence shown here is derived from an EMBL/GenBank/DDBJ whole genome shotgun (WGS) entry which is preliminary data.</text>
</comment>
<dbReference type="InterPro" id="IPR046848">
    <property type="entry name" value="E_motif"/>
</dbReference>
<evidence type="ECO:0000256" key="2">
    <source>
        <dbReference type="PROSITE-ProRule" id="PRU00708"/>
    </source>
</evidence>
<dbReference type="Pfam" id="PF13041">
    <property type="entry name" value="PPR_2"/>
    <property type="match status" value="2"/>
</dbReference>
<dbReference type="FunFam" id="1.25.40.10:FF:000343">
    <property type="entry name" value="Pentatricopeptide repeat-containing protein At3g58590"/>
    <property type="match status" value="1"/>
</dbReference>
<feature type="repeat" description="PPR" evidence="2">
    <location>
        <begin position="200"/>
        <end position="234"/>
    </location>
</feature>
<feature type="repeat" description="PPR" evidence="2">
    <location>
        <begin position="641"/>
        <end position="675"/>
    </location>
</feature>
<sequence length="783" mass="87333">MLARKLPCHLFFNWCSDSYIRGYSGYHSATYYLNSHINSFLSNQTPATLQQLLQSHALIITTGNAGNVFVSSKLIAFYAAFNQTRCSRQIFELVDEKDTFLWNSIIHSHFSNGNYAVAFDFYIRMRLHNASPSQFTIPMVVSSCAELQWLKEAKTAHGLVVKSGLFMENSAVWSSFVYMYAKCGVMNDASLVFNEISERDVVSWTALIIGYVQNGQSERGLECIREMHGNDLDGERMNFRTLEGGFQACGNLGALVEGKCLHGFAVKTGLWCSQVIQSSLLSMYSKLGSVEEALGSFSEVYNKDLFSWTSIIGIHARLGLMNDCMSLFWDMLGVGLNPDGIVMSCMLLGFGNSSSVTEGKAFHCTIIRRNFALDQIVTDALLSMYCKLGHIRPAEKLFHRLNKQNTESSNSMVCGYAKAGREDKCIDLFREMQKLGFKPDPNALVAVISACSQMGATATFCRSLHCYTMKNFMEDNNSVVNSLIDMYGKSGKLTIAERIFRGSHRDVVSWNTMIAVYCHGKCFVEAIALFEEMVQQNVNPNSATFATVLSACSHLADLQKGEKVHRLIRTDEQNVSLATALVDMYAKCGRLDKSREIFNSMKVKDSISWNVMISGYAMHGDAISAIEIFEEMEEQTNIKPNSLTFLSLLSACAHSGLVEEGKRLFGKMKQHSVRPNLKHYACLVDVLGRSGSLLEAEELVLSMPICPDGGIWGALLGACKIHDDFITGIRIAKQAIKTDPKNDGYYIVLSDMYSSIGKWKESERAREMMKEQGIEKTTGWSFV</sequence>
<feature type="repeat" description="PPR" evidence="2">
    <location>
        <begin position="605"/>
        <end position="635"/>
    </location>
</feature>
<gene>
    <name evidence="3" type="ORF">LITE_LOCUS1171</name>
</gene>
<accession>A0AAV0GUQ3</accession>
<dbReference type="InterPro" id="IPR046960">
    <property type="entry name" value="PPR_At4g14850-like_plant"/>
</dbReference>
<feature type="repeat" description="PPR" evidence="2">
    <location>
        <begin position="405"/>
        <end position="439"/>
    </location>
</feature>
<dbReference type="Gene3D" id="1.25.40.10">
    <property type="entry name" value="Tetratricopeptide repeat domain"/>
    <property type="match status" value="5"/>
</dbReference>
<dbReference type="Proteomes" id="UP001154282">
    <property type="component" value="Unassembled WGS sequence"/>
</dbReference>
<dbReference type="Pfam" id="PF20431">
    <property type="entry name" value="E_motif"/>
    <property type="match status" value="1"/>
</dbReference>
<dbReference type="PANTHER" id="PTHR24015:SF260">
    <property type="entry name" value="PENTATRICOPEPTIDE REPEAT-CONTAINING PROTEIN"/>
    <property type="match status" value="1"/>
</dbReference>
<proteinExistence type="predicted"/>
<dbReference type="FunFam" id="1.25.40.10:FF:000090">
    <property type="entry name" value="Pentatricopeptide repeat-containing protein, chloroplastic"/>
    <property type="match status" value="1"/>
</dbReference>
<feature type="repeat" description="PPR" evidence="2">
    <location>
        <begin position="506"/>
        <end position="540"/>
    </location>
</feature>
<dbReference type="NCBIfam" id="TIGR00756">
    <property type="entry name" value="PPR"/>
    <property type="match status" value="5"/>
</dbReference>
<evidence type="ECO:0000313" key="4">
    <source>
        <dbReference type="Proteomes" id="UP001154282"/>
    </source>
</evidence>
<dbReference type="AlphaFoldDB" id="A0AAV0GUQ3"/>
<evidence type="ECO:0000313" key="3">
    <source>
        <dbReference type="EMBL" id="CAI0376782.1"/>
    </source>
</evidence>
<organism evidence="3 4">
    <name type="scientific">Linum tenue</name>
    <dbReference type="NCBI Taxonomy" id="586396"/>
    <lineage>
        <taxon>Eukaryota</taxon>
        <taxon>Viridiplantae</taxon>
        <taxon>Streptophyta</taxon>
        <taxon>Embryophyta</taxon>
        <taxon>Tracheophyta</taxon>
        <taxon>Spermatophyta</taxon>
        <taxon>Magnoliopsida</taxon>
        <taxon>eudicotyledons</taxon>
        <taxon>Gunneridae</taxon>
        <taxon>Pentapetalae</taxon>
        <taxon>rosids</taxon>
        <taxon>fabids</taxon>
        <taxon>Malpighiales</taxon>
        <taxon>Linaceae</taxon>
        <taxon>Linum</taxon>
    </lineage>
</organism>
<feature type="repeat" description="PPR" evidence="2">
    <location>
        <begin position="574"/>
        <end position="604"/>
    </location>
</feature>
<dbReference type="GO" id="GO:0003723">
    <property type="term" value="F:RNA binding"/>
    <property type="evidence" value="ECO:0007669"/>
    <property type="project" value="InterPro"/>
</dbReference>
<keyword evidence="4" id="KW-1185">Reference proteome</keyword>
<dbReference type="GO" id="GO:0009451">
    <property type="term" value="P:RNA modification"/>
    <property type="evidence" value="ECO:0007669"/>
    <property type="project" value="InterPro"/>
</dbReference>
<evidence type="ECO:0008006" key="5">
    <source>
        <dbReference type="Google" id="ProtNLM"/>
    </source>
</evidence>
<dbReference type="InterPro" id="IPR002885">
    <property type="entry name" value="PPR_rpt"/>
</dbReference>
<feature type="repeat" description="PPR" evidence="2">
    <location>
        <begin position="98"/>
        <end position="132"/>
    </location>
</feature>
<dbReference type="PROSITE" id="PS51375">
    <property type="entry name" value="PPR"/>
    <property type="match status" value="8"/>
</dbReference>
<keyword evidence="1" id="KW-0677">Repeat</keyword>
<feature type="repeat" description="PPR" evidence="2">
    <location>
        <begin position="304"/>
        <end position="338"/>
    </location>
</feature>
<dbReference type="PANTHER" id="PTHR24015">
    <property type="entry name" value="OS07G0578800 PROTEIN-RELATED"/>
    <property type="match status" value="1"/>
</dbReference>
<dbReference type="InterPro" id="IPR011990">
    <property type="entry name" value="TPR-like_helical_dom_sf"/>
</dbReference>
<protein>
    <recommendedName>
        <fullName evidence="5">Pentatricopeptide repeat-containing protein</fullName>
    </recommendedName>
</protein>
<evidence type="ECO:0000256" key="1">
    <source>
        <dbReference type="ARBA" id="ARBA00022737"/>
    </source>
</evidence>
<dbReference type="Pfam" id="PF01535">
    <property type="entry name" value="PPR"/>
    <property type="match status" value="9"/>
</dbReference>
<name>A0AAV0GUQ3_9ROSI</name>
<dbReference type="EMBL" id="CAMGYJ010000002">
    <property type="protein sequence ID" value="CAI0376782.1"/>
    <property type="molecule type" value="Genomic_DNA"/>
</dbReference>